<feature type="binding site" evidence="9">
    <location>
        <begin position="207"/>
        <end position="210"/>
    </location>
    <ligand>
        <name>substrate</name>
    </ligand>
</feature>
<evidence type="ECO:0000256" key="4">
    <source>
        <dbReference type="ARBA" id="ARBA00022679"/>
    </source>
</evidence>
<dbReference type="PROSITE" id="PS51625">
    <property type="entry name" value="SAM_MT_TRMB"/>
    <property type="match status" value="1"/>
</dbReference>
<comment type="similarity">
    <text evidence="8 9">Belongs to the class I-like SAM-binding methyltransferase superfamily. TrmB family.</text>
</comment>
<dbReference type="HAMAP" id="MF_01057">
    <property type="entry name" value="tRNA_methyltr_TrmB"/>
    <property type="match status" value="1"/>
</dbReference>
<dbReference type="EMBL" id="JRQD01000003">
    <property type="protein sequence ID" value="KGM06963.1"/>
    <property type="molecule type" value="Genomic_DNA"/>
</dbReference>
<evidence type="ECO:0000256" key="7">
    <source>
        <dbReference type="ARBA" id="ARBA00060552"/>
    </source>
</evidence>
<sequence>MTDKKAMRTIRSFVRREGRLTPGQERALDKLWPEFGIDEGTETLNLDVLFGRDAPKVLEIGFGNGASLAEMAKQQPEHDFIGVEVHRPGVGQLLKSIETEALSNIRVACTDAVELLKSRVPDKSLDRVQIYFPDPWHKKRHNKRRIIQPAFVNLLTNKLKHGGHLHLATDWQDYAEQMLIDVSDNERFQNCSHSADYIERPDYRPLTKFEQRGHRLGHGVWDLLFKRV</sequence>
<dbReference type="UniPathway" id="UPA00989"/>
<dbReference type="PANTHER" id="PTHR23417:SF14">
    <property type="entry name" value="PENTACOTRIPEPTIDE-REPEAT REGION OF PRORP DOMAIN-CONTAINING PROTEIN"/>
    <property type="match status" value="1"/>
</dbReference>
<dbReference type="RefSeq" id="WP_036313730.1">
    <property type="nucleotide sequence ID" value="NZ_JRQD01000003.1"/>
</dbReference>
<evidence type="ECO:0000256" key="9">
    <source>
        <dbReference type="HAMAP-Rule" id="MF_01057"/>
    </source>
</evidence>
<dbReference type="SUPFAM" id="SSF53335">
    <property type="entry name" value="S-adenosyl-L-methionine-dependent methyltransferases"/>
    <property type="match status" value="1"/>
</dbReference>
<dbReference type="InterPro" id="IPR003358">
    <property type="entry name" value="tRNA_(Gua-N-7)_MeTrfase_Trmb"/>
</dbReference>
<comment type="catalytic activity">
    <reaction evidence="1 9">
        <text>guanosine(46) in tRNA + S-adenosyl-L-methionine = N(7)-methylguanosine(46) in tRNA + S-adenosyl-L-homocysteine</text>
        <dbReference type="Rhea" id="RHEA:42708"/>
        <dbReference type="Rhea" id="RHEA-COMP:10188"/>
        <dbReference type="Rhea" id="RHEA-COMP:10189"/>
        <dbReference type="ChEBI" id="CHEBI:57856"/>
        <dbReference type="ChEBI" id="CHEBI:59789"/>
        <dbReference type="ChEBI" id="CHEBI:74269"/>
        <dbReference type="ChEBI" id="CHEBI:74480"/>
        <dbReference type="EC" id="2.1.1.33"/>
    </reaction>
</comment>
<dbReference type="Proteomes" id="UP000029999">
    <property type="component" value="Unassembled WGS sequence"/>
</dbReference>
<dbReference type="STRING" id="392484.LP43_1458"/>
<evidence type="ECO:0000313" key="10">
    <source>
        <dbReference type="EMBL" id="KGM06963.1"/>
    </source>
</evidence>
<dbReference type="AlphaFoldDB" id="A0A0A0BEK1"/>
<comment type="caution">
    <text evidence="10">The sequence shown here is derived from an EMBL/GenBank/DDBJ whole genome shotgun (WGS) entry which is preliminary data.</text>
</comment>
<dbReference type="CDD" id="cd02440">
    <property type="entry name" value="AdoMet_MTases"/>
    <property type="match status" value="1"/>
</dbReference>
<feature type="region of interest" description="Interaction with RNA" evidence="9">
    <location>
        <begin position="140"/>
        <end position="145"/>
    </location>
</feature>
<dbReference type="FunFam" id="3.40.50.150:FF:000035">
    <property type="entry name" value="tRNA (guanine-N(7)-)-methyltransferase"/>
    <property type="match status" value="1"/>
</dbReference>
<accession>A0A0A0BEK1</accession>
<reference evidence="10 11" key="1">
    <citation type="submission" date="2014-09" db="EMBL/GenBank/DDBJ databases">
        <authorList>
            <person name="Grob C."/>
            <person name="Taubert M."/>
            <person name="Howat A.M."/>
            <person name="Burns O.J."/>
            <person name="Dixon J.L."/>
            <person name="Chen Y."/>
            <person name="Murrell J.C."/>
        </authorList>
    </citation>
    <scope>NUCLEOTIDE SEQUENCE [LARGE SCALE GENOMIC DNA]</scope>
    <source>
        <strain evidence="10">L4</strain>
    </source>
</reference>
<name>A0A0A0BEK1_9GAMM</name>
<evidence type="ECO:0000256" key="3">
    <source>
        <dbReference type="ARBA" id="ARBA00022603"/>
    </source>
</evidence>
<comment type="pathway">
    <text evidence="7 9">tRNA modification; N(7)-methylguanine-tRNA biosynthesis.</text>
</comment>
<feature type="binding site" evidence="9">
    <location>
        <position position="84"/>
    </location>
    <ligand>
        <name>S-adenosyl-L-methionine</name>
        <dbReference type="ChEBI" id="CHEBI:59789"/>
    </ligand>
</feature>
<gene>
    <name evidence="9" type="primary">trmB</name>
    <name evidence="10" type="ORF">LP43_1458</name>
</gene>
<evidence type="ECO:0000256" key="2">
    <source>
        <dbReference type="ARBA" id="ARBA00003015"/>
    </source>
</evidence>
<evidence type="ECO:0000313" key="11">
    <source>
        <dbReference type="Proteomes" id="UP000029999"/>
    </source>
</evidence>
<dbReference type="PANTHER" id="PTHR23417">
    <property type="entry name" value="3-DEOXY-D-MANNO-OCTULOSONIC-ACID TRANSFERASE/TRNA GUANINE-N 7 - -METHYLTRANSFERASE"/>
    <property type="match status" value="1"/>
</dbReference>
<feature type="binding site" evidence="9">
    <location>
        <position position="138"/>
    </location>
    <ligand>
        <name>substrate</name>
    </ligand>
</feature>
<feature type="binding site" evidence="9">
    <location>
        <position position="134"/>
    </location>
    <ligand>
        <name>S-adenosyl-L-methionine</name>
        <dbReference type="ChEBI" id="CHEBI:59789"/>
    </ligand>
</feature>
<keyword evidence="4 9" id="KW-0808">Transferase</keyword>
<keyword evidence="3 9" id="KW-0489">Methyltransferase</keyword>
<dbReference type="Pfam" id="PF02390">
    <property type="entry name" value="Methyltransf_4"/>
    <property type="match status" value="1"/>
</dbReference>
<proteinExistence type="inferred from homology"/>
<evidence type="ECO:0000256" key="5">
    <source>
        <dbReference type="ARBA" id="ARBA00022691"/>
    </source>
</evidence>
<dbReference type="GO" id="GO:0043527">
    <property type="term" value="C:tRNA methyltransferase complex"/>
    <property type="evidence" value="ECO:0007669"/>
    <property type="project" value="TreeGrafter"/>
</dbReference>
<keyword evidence="5 9" id="KW-0949">S-adenosyl-L-methionine</keyword>
<comment type="function">
    <text evidence="2 9">Catalyzes the formation of N(7)-methylguanine at position 46 (m7G46) in tRNA.</text>
</comment>
<dbReference type="EC" id="2.1.1.33" evidence="9"/>
<keyword evidence="6 9" id="KW-0819">tRNA processing</keyword>
<evidence type="ECO:0000256" key="6">
    <source>
        <dbReference type="ARBA" id="ARBA00022694"/>
    </source>
</evidence>
<dbReference type="InterPro" id="IPR055361">
    <property type="entry name" value="tRNA_methyltr_TrmB_bact"/>
</dbReference>
<feature type="binding site" evidence="9">
    <location>
        <position position="111"/>
    </location>
    <ligand>
        <name>S-adenosyl-L-methionine</name>
        <dbReference type="ChEBI" id="CHEBI:59789"/>
    </ligand>
</feature>
<feature type="binding site" evidence="9">
    <location>
        <position position="170"/>
    </location>
    <ligand>
        <name>substrate</name>
    </ligand>
</feature>
<organism evidence="10 11">
    <name type="scientific">Methylophaga thiooxydans</name>
    <dbReference type="NCBI Taxonomy" id="392484"/>
    <lineage>
        <taxon>Bacteria</taxon>
        <taxon>Pseudomonadati</taxon>
        <taxon>Pseudomonadota</taxon>
        <taxon>Gammaproteobacteria</taxon>
        <taxon>Thiotrichales</taxon>
        <taxon>Piscirickettsiaceae</taxon>
        <taxon>Methylophaga</taxon>
    </lineage>
</organism>
<evidence type="ECO:0000256" key="1">
    <source>
        <dbReference type="ARBA" id="ARBA00000142"/>
    </source>
</evidence>
<protein>
    <recommendedName>
        <fullName evidence="9">tRNA (guanine-N(7)-)-methyltransferase</fullName>
        <ecNumber evidence="9">2.1.1.33</ecNumber>
    </recommendedName>
    <alternativeName>
        <fullName evidence="9">tRNA (guanine(46)-N(7))-methyltransferase</fullName>
    </alternativeName>
    <alternativeName>
        <fullName evidence="9">tRNA(m7G46)-methyltransferase</fullName>
    </alternativeName>
</protein>
<dbReference type="NCBIfam" id="TIGR00091">
    <property type="entry name" value="tRNA (guanosine(46)-N7)-methyltransferase TrmB"/>
    <property type="match status" value="1"/>
</dbReference>
<feature type="binding site" evidence="9">
    <location>
        <position position="59"/>
    </location>
    <ligand>
        <name>S-adenosyl-L-methionine</name>
        <dbReference type="ChEBI" id="CHEBI:59789"/>
    </ligand>
</feature>
<dbReference type="GO" id="GO:0008176">
    <property type="term" value="F:tRNA (guanine(46)-N7)-methyltransferase activity"/>
    <property type="evidence" value="ECO:0007669"/>
    <property type="project" value="UniProtKB-UniRule"/>
</dbReference>
<dbReference type="Gene3D" id="3.40.50.150">
    <property type="entry name" value="Vaccinia Virus protein VP39"/>
    <property type="match status" value="1"/>
</dbReference>
<evidence type="ECO:0000256" key="8">
    <source>
        <dbReference type="ARBA" id="ARBA00060767"/>
    </source>
</evidence>
<dbReference type="InterPro" id="IPR029063">
    <property type="entry name" value="SAM-dependent_MTases_sf"/>
</dbReference>